<keyword evidence="1" id="KW-0472">Membrane</keyword>
<proteinExistence type="predicted"/>
<protein>
    <submittedName>
        <fullName evidence="2">Uncharacterized protein</fullName>
    </submittedName>
</protein>
<organism evidence="2">
    <name type="scientific">bioreactor metagenome</name>
    <dbReference type="NCBI Taxonomy" id="1076179"/>
    <lineage>
        <taxon>unclassified sequences</taxon>
        <taxon>metagenomes</taxon>
        <taxon>ecological metagenomes</taxon>
    </lineage>
</organism>
<gene>
    <name evidence="2" type="ORF">SDC9_186238</name>
</gene>
<keyword evidence="1" id="KW-1133">Transmembrane helix</keyword>
<name>A0A645HTL2_9ZZZZ</name>
<keyword evidence="1" id="KW-0812">Transmembrane</keyword>
<comment type="caution">
    <text evidence="2">The sequence shown here is derived from an EMBL/GenBank/DDBJ whole genome shotgun (WGS) entry which is preliminary data.</text>
</comment>
<evidence type="ECO:0000256" key="1">
    <source>
        <dbReference type="SAM" id="Phobius"/>
    </source>
</evidence>
<feature type="transmembrane region" description="Helical" evidence="1">
    <location>
        <begin position="82"/>
        <end position="105"/>
    </location>
</feature>
<sequence length="112" mass="12301">MQADLSPLGNFWQLQLVWLVPCLATMTLGSFAAIAGASTISGAVTIGLLWILQAILHSFFAANTITRYFFWFMGGLNPDNGFLPWNQASLVALSIVCLAAALKLLHRQERYI</sequence>
<dbReference type="EMBL" id="VSSQ01094114">
    <property type="protein sequence ID" value="MPN38713.1"/>
    <property type="molecule type" value="Genomic_DNA"/>
</dbReference>
<feature type="transmembrane region" description="Helical" evidence="1">
    <location>
        <begin position="16"/>
        <end position="36"/>
    </location>
</feature>
<reference evidence="2" key="1">
    <citation type="submission" date="2019-08" db="EMBL/GenBank/DDBJ databases">
        <authorList>
            <person name="Kucharzyk K."/>
            <person name="Murdoch R.W."/>
            <person name="Higgins S."/>
            <person name="Loffler F."/>
        </authorList>
    </citation>
    <scope>NUCLEOTIDE SEQUENCE</scope>
</reference>
<feature type="transmembrane region" description="Helical" evidence="1">
    <location>
        <begin position="48"/>
        <end position="70"/>
    </location>
</feature>
<accession>A0A645HTL2</accession>
<dbReference type="AlphaFoldDB" id="A0A645HTL2"/>
<evidence type="ECO:0000313" key="2">
    <source>
        <dbReference type="EMBL" id="MPN38713.1"/>
    </source>
</evidence>